<gene>
    <name evidence="4" type="ORF">EA472_02290</name>
</gene>
<dbReference type="GO" id="GO:0016787">
    <property type="term" value="F:hydrolase activity"/>
    <property type="evidence" value="ECO:0007669"/>
    <property type="project" value="UniProtKB-KW"/>
</dbReference>
<organism evidence="4 5">
    <name type="scientific">Natrarchaeobius chitinivorans</name>
    <dbReference type="NCBI Taxonomy" id="1679083"/>
    <lineage>
        <taxon>Archaea</taxon>
        <taxon>Methanobacteriati</taxon>
        <taxon>Methanobacteriota</taxon>
        <taxon>Stenosarchaea group</taxon>
        <taxon>Halobacteria</taxon>
        <taxon>Halobacteriales</taxon>
        <taxon>Natrialbaceae</taxon>
        <taxon>Natrarchaeobius</taxon>
    </lineage>
</organism>
<dbReference type="Proteomes" id="UP000281431">
    <property type="component" value="Unassembled WGS sequence"/>
</dbReference>
<keyword evidence="1 4" id="KW-0378">Hydrolase</keyword>
<protein>
    <submittedName>
        <fullName evidence="4">Cysteine hydrolase</fullName>
    </submittedName>
</protein>
<proteinExistence type="predicted"/>
<dbReference type="Pfam" id="PF00857">
    <property type="entry name" value="Isochorismatase"/>
    <property type="match status" value="1"/>
</dbReference>
<dbReference type="AlphaFoldDB" id="A0A3N6NSX2"/>
<dbReference type="OrthoDB" id="202119at2157"/>
<dbReference type="CDD" id="cd01014">
    <property type="entry name" value="nicotinamidase_related"/>
    <property type="match status" value="1"/>
</dbReference>
<dbReference type="EMBL" id="REFZ01000001">
    <property type="protein sequence ID" value="RQH03413.1"/>
    <property type="molecule type" value="Genomic_DNA"/>
</dbReference>
<dbReference type="InterPro" id="IPR050272">
    <property type="entry name" value="Isochorismatase-like_hydrls"/>
</dbReference>
<evidence type="ECO:0000259" key="3">
    <source>
        <dbReference type="Pfam" id="PF00857"/>
    </source>
</evidence>
<dbReference type="SUPFAM" id="SSF52499">
    <property type="entry name" value="Isochorismatase-like hydrolases"/>
    <property type="match status" value="1"/>
</dbReference>
<name>A0A3N6NSX2_NATCH</name>
<evidence type="ECO:0000313" key="4">
    <source>
        <dbReference type="EMBL" id="RQH03413.1"/>
    </source>
</evidence>
<feature type="region of interest" description="Disordered" evidence="2">
    <location>
        <begin position="1"/>
        <end position="21"/>
    </location>
</feature>
<reference evidence="4 5" key="1">
    <citation type="submission" date="2018-10" db="EMBL/GenBank/DDBJ databases">
        <title>Natrarchaeobius chitinivorans gen. nov., sp. nov., and Natrarchaeobius haloalkaliphilus sp. nov., alkaliphilic, chitin-utilizing haloarchaea from hypersaline alkaline lakes.</title>
        <authorList>
            <person name="Sorokin D.Y."/>
            <person name="Elcheninov A.G."/>
            <person name="Kostrikina N.A."/>
            <person name="Bale N.J."/>
            <person name="Sinninghe Damste J.S."/>
            <person name="Khijniak T.V."/>
            <person name="Kublanov I.V."/>
            <person name="Toshchakov S.V."/>
        </authorList>
    </citation>
    <scope>NUCLEOTIDE SEQUENCE [LARGE SCALE GENOMIC DNA]</scope>
    <source>
        <strain evidence="4 5">AArcht7</strain>
    </source>
</reference>
<feature type="domain" description="Isochorismatase-like" evidence="3">
    <location>
        <begin position="30"/>
        <end position="200"/>
    </location>
</feature>
<dbReference type="InterPro" id="IPR036380">
    <property type="entry name" value="Isochorismatase-like_sf"/>
</dbReference>
<keyword evidence="5" id="KW-1185">Reference proteome</keyword>
<dbReference type="InterPro" id="IPR000868">
    <property type="entry name" value="Isochorismatase-like_dom"/>
</dbReference>
<accession>A0A3N6NSX2</accession>
<evidence type="ECO:0000256" key="2">
    <source>
        <dbReference type="SAM" id="MobiDB-lite"/>
    </source>
</evidence>
<dbReference type="PANTHER" id="PTHR43540:SF1">
    <property type="entry name" value="ISOCHORISMATASE HYDROLASE"/>
    <property type="match status" value="1"/>
</dbReference>
<comment type="caution">
    <text evidence="4">The sequence shown here is derived from an EMBL/GenBank/DDBJ whole genome shotgun (WGS) entry which is preliminary data.</text>
</comment>
<evidence type="ECO:0000256" key="1">
    <source>
        <dbReference type="ARBA" id="ARBA00022801"/>
    </source>
</evidence>
<dbReference type="PANTHER" id="PTHR43540">
    <property type="entry name" value="PEROXYUREIDOACRYLATE/UREIDOACRYLATE AMIDOHYDROLASE-RELATED"/>
    <property type="match status" value="1"/>
</dbReference>
<evidence type="ECO:0000313" key="5">
    <source>
        <dbReference type="Proteomes" id="UP000281431"/>
    </source>
</evidence>
<sequence length="208" mass="23216">MTNADRSRSTPTDHDRSIDFADGRSLENAVLLSIDFQQGFDDPSWGVRNNPDAERRAATLLARWRETDRPVIHVRHESTEPESPLHPDGPGVAFKSELAPREDEPTFVKAVNGAFVDTDLEPWLRERELETLVLVGLTTDHCVSTTARMGENRGFDVIVVADATATFERTYDGNTFDAETVHRSALAHLEGEFATIVRAAELLCIRED</sequence>
<dbReference type="Gene3D" id="3.40.50.850">
    <property type="entry name" value="Isochorismatase-like"/>
    <property type="match status" value="1"/>
</dbReference>